<accession>A0A381V151</accession>
<dbReference type="GO" id="GO:0006813">
    <property type="term" value="P:potassium ion transport"/>
    <property type="evidence" value="ECO:0007669"/>
    <property type="project" value="InterPro"/>
</dbReference>
<evidence type="ECO:0000256" key="5">
    <source>
        <dbReference type="ARBA" id="ARBA00022989"/>
    </source>
</evidence>
<comment type="subcellular location">
    <subcellularLocation>
        <location evidence="1">Membrane</location>
        <topology evidence="1">Multi-pass membrane protein</topology>
    </subcellularLocation>
</comment>
<feature type="transmembrane region" description="Helical" evidence="7">
    <location>
        <begin position="28"/>
        <end position="46"/>
    </location>
</feature>
<evidence type="ECO:0000256" key="2">
    <source>
        <dbReference type="ARBA" id="ARBA00022448"/>
    </source>
</evidence>
<dbReference type="InterPro" id="IPR004680">
    <property type="entry name" value="Cit_transptr-like_dom"/>
</dbReference>
<evidence type="ECO:0000256" key="3">
    <source>
        <dbReference type="ARBA" id="ARBA00022692"/>
    </source>
</evidence>
<dbReference type="Pfam" id="PF02080">
    <property type="entry name" value="TrkA_C"/>
    <property type="match status" value="1"/>
</dbReference>
<dbReference type="Pfam" id="PF03600">
    <property type="entry name" value="CitMHS"/>
    <property type="match status" value="1"/>
</dbReference>
<feature type="transmembrane region" description="Helical" evidence="7">
    <location>
        <begin position="144"/>
        <end position="163"/>
    </location>
</feature>
<dbReference type="AlphaFoldDB" id="A0A381V151"/>
<dbReference type="GO" id="GO:0008324">
    <property type="term" value="F:monoatomic cation transmembrane transporter activity"/>
    <property type="evidence" value="ECO:0007669"/>
    <property type="project" value="InterPro"/>
</dbReference>
<dbReference type="PANTHER" id="PTHR43652">
    <property type="entry name" value="BASIC AMINO ACID ANTIPORTER YFCC-RELATED"/>
    <property type="match status" value="1"/>
</dbReference>
<keyword evidence="3 7" id="KW-0812">Transmembrane</keyword>
<dbReference type="PANTHER" id="PTHR43652:SF2">
    <property type="entry name" value="BASIC AMINO ACID ANTIPORTER YFCC-RELATED"/>
    <property type="match status" value="1"/>
</dbReference>
<organism evidence="9">
    <name type="scientific">marine metagenome</name>
    <dbReference type="NCBI Taxonomy" id="408172"/>
    <lineage>
        <taxon>unclassified sequences</taxon>
        <taxon>metagenomes</taxon>
        <taxon>ecological metagenomes</taxon>
    </lineage>
</organism>
<dbReference type="SUPFAM" id="SSF116726">
    <property type="entry name" value="TrkA C-terminal domain-like"/>
    <property type="match status" value="2"/>
</dbReference>
<feature type="transmembrane region" description="Helical" evidence="7">
    <location>
        <begin position="5"/>
        <end position="22"/>
    </location>
</feature>
<evidence type="ECO:0000256" key="7">
    <source>
        <dbReference type="SAM" id="Phobius"/>
    </source>
</evidence>
<evidence type="ECO:0000259" key="8">
    <source>
        <dbReference type="PROSITE" id="PS51202"/>
    </source>
</evidence>
<feature type="transmembrane region" description="Helical" evidence="7">
    <location>
        <begin position="196"/>
        <end position="219"/>
    </location>
</feature>
<feature type="transmembrane region" description="Helical" evidence="7">
    <location>
        <begin position="526"/>
        <end position="545"/>
    </location>
</feature>
<dbReference type="EMBL" id="UINC01007580">
    <property type="protein sequence ID" value="SVA34126.1"/>
    <property type="molecule type" value="Genomic_DNA"/>
</dbReference>
<feature type="domain" description="RCK C-terminal" evidence="8">
    <location>
        <begin position="227"/>
        <end position="311"/>
    </location>
</feature>
<name>A0A381V151_9ZZZZ</name>
<evidence type="ECO:0000313" key="9">
    <source>
        <dbReference type="EMBL" id="SVA34126.1"/>
    </source>
</evidence>
<gene>
    <name evidence="9" type="ORF">METZ01_LOCUS86980</name>
</gene>
<dbReference type="Gene3D" id="3.30.70.1450">
    <property type="entry name" value="Regulator of K+ conductance, C-terminal domain"/>
    <property type="match status" value="2"/>
</dbReference>
<protein>
    <recommendedName>
        <fullName evidence="8">RCK C-terminal domain-containing protein</fullName>
    </recommendedName>
</protein>
<evidence type="ECO:0000256" key="6">
    <source>
        <dbReference type="ARBA" id="ARBA00023136"/>
    </source>
</evidence>
<feature type="transmembrane region" description="Helical" evidence="7">
    <location>
        <begin position="440"/>
        <end position="458"/>
    </location>
</feature>
<keyword evidence="5 7" id="KW-1133">Transmembrane helix</keyword>
<reference evidence="9" key="1">
    <citation type="submission" date="2018-05" db="EMBL/GenBank/DDBJ databases">
        <authorList>
            <person name="Lanie J.A."/>
            <person name="Ng W.-L."/>
            <person name="Kazmierczak K.M."/>
            <person name="Andrzejewski T.M."/>
            <person name="Davidsen T.M."/>
            <person name="Wayne K.J."/>
            <person name="Tettelin H."/>
            <person name="Glass J.I."/>
            <person name="Rusch D."/>
            <person name="Podicherti R."/>
            <person name="Tsui H.-C.T."/>
            <person name="Winkler M.E."/>
        </authorList>
    </citation>
    <scope>NUCLEOTIDE SEQUENCE</scope>
</reference>
<dbReference type="InterPro" id="IPR036721">
    <property type="entry name" value="RCK_C_sf"/>
</dbReference>
<dbReference type="GO" id="GO:0005886">
    <property type="term" value="C:plasma membrane"/>
    <property type="evidence" value="ECO:0007669"/>
    <property type="project" value="TreeGrafter"/>
</dbReference>
<evidence type="ECO:0000256" key="4">
    <source>
        <dbReference type="ARBA" id="ARBA00022737"/>
    </source>
</evidence>
<sequence>MTPDQIAVIGLILVMFALFAWNKWRYDVVAVIALVALVALDAILGGETSKLVEEPKRVLEGFGHPAVVTVAAVLIISRALRNSGVVDQISRSVMPFTKNQLQHILSLSLVVMILSAFMNNVGALALMLPVALKTAVDRQRSPTILLLPMAFASILGGMMTMIGTPPNIIIANLRVELTRDLPEKFIQESAFGLFDFFPVGGLVAVAGLLFIVLIGWRLIPGKAHKKPGMESLFQIDDYITEVSIPADCKWIGETVAEVENLVGEKMAIFGFIRKDNKVLPPNPDGIIQEGCRYVVKADPFELQGLIEEHGLHLSKEMRHRIDSLKGENTGFTEAIVTSGSPLVDRTRTYLRRRSGNTMTLMAVARQNKPIRKQLKEVAFRVGDVLLLHGKTPEMDDTIAELNLLPLAERELKVGTFSRIGLSLAIFAGAIGLSMTGFPMTIAFLGAVLVYILCGILPLRDIYREVEWPIIVLLGAMIPVSQAFQSTGCTGLIAESIRGMTESLPPWSMISLVMIVTMCLSDIINNAATAFIMAPIAVGLSGTLGLQPDPFLMAVAVGASCAFL</sequence>
<feature type="domain" description="RCK C-terminal" evidence="8">
    <location>
        <begin position="319"/>
        <end position="404"/>
    </location>
</feature>
<dbReference type="InterPro" id="IPR006037">
    <property type="entry name" value="RCK_C"/>
</dbReference>
<proteinExistence type="predicted"/>
<feature type="transmembrane region" description="Helical" evidence="7">
    <location>
        <begin position="104"/>
        <end position="132"/>
    </location>
</feature>
<feature type="transmembrane region" description="Helical" evidence="7">
    <location>
        <begin position="416"/>
        <end position="434"/>
    </location>
</feature>
<keyword evidence="4" id="KW-0677">Repeat</keyword>
<keyword evidence="6 7" id="KW-0472">Membrane</keyword>
<dbReference type="InterPro" id="IPR051679">
    <property type="entry name" value="DASS-Related_Transporters"/>
</dbReference>
<evidence type="ECO:0000256" key="1">
    <source>
        <dbReference type="ARBA" id="ARBA00004141"/>
    </source>
</evidence>
<feature type="non-terminal residue" evidence="9">
    <location>
        <position position="563"/>
    </location>
</feature>
<keyword evidence="2" id="KW-0813">Transport</keyword>
<dbReference type="PROSITE" id="PS51202">
    <property type="entry name" value="RCK_C"/>
    <property type="match status" value="2"/>
</dbReference>